<gene>
    <name evidence="2" type="ORF">OE88DRAFT_1643656</name>
</gene>
<feature type="region of interest" description="Disordered" evidence="1">
    <location>
        <begin position="216"/>
        <end position="235"/>
    </location>
</feature>
<evidence type="ECO:0000313" key="2">
    <source>
        <dbReference type="EMBL" id="TFK52920.1"/>
    </source>
</evidence>
<dbReference type="OrthoDB" id="3265210at2759"/>
<reference evidence="2 3" key="1">
    <citation type="journal article" date="2019" name="Nat. Ecol. Evol.">
        <title>Megaphylogeny resolves global patterns of mushroom evolution.</title>
        <authorList>
            <person name="Varga T."/>
            <person name="Krizsan K."/>
            <person name="Foldi C."/>
            <person name="Dima B."/>
            <person name="Sanchez-Garcia M."/>
            <person name="Sanchez-Ramirez S."/>
            <person name="Szollosi G.J."/>
            <person name="Szarkandi J.G."/>
            <person name="Papp V."/>
            <person name="Albert L."/>
            <person name="Andreopoulos W."/>
            <person name="Angelini C."/>
            <person name="Antonin V."/>
            <person name="Barry K.W."/>
            <person name="Bougher N.L."/>
            <person name="Buchanan P."/>
            <person name="Buyck B."/>
            <person name="Bense V."/>
            <person name="Catcheside P."/>
            <person name="Chovatia M."/>
            <person name="Cooper J."/>
            <person name="Damon W."/>
            <person name="Desjardin D."/>
            <person name="Finy P."/>
            <person name="Geml J."/>
            <person name="Haridas S."/>
            <person name="Hughes K."/>
            <person name="Justo A."/>
            <person name="Karasinski D."/>
            <person name="Kautmanova I."/>
            <person name="Kiss B."/>
            <person name="Kocsube S."/>
            <person name="Kotiranta H."/>
            <person name="LaButti K.M."/>
            <person name="Lechner B.E."/>
            <person name="Liimatainen K."/>
            <person name="Lipzen A."/>
            <person name="Lukacs Z."/>
            <person name="Mihaltcheva S."/>
            <person name="Morgado L.N."/>
            <person name="Niskanen T."/>
            <person name="Noordeloos M.E."/>
            <person name="Ohm R.A."/>
            <person name="Ortiz-Santana B."/>
            <person name="Ovrebo C."/>
            <person name="Racz N."/>
            <person name="Riley R."/>
            <person name="Savchenko A."/>
            <person name="Shiryaev A."/>
            <person name="Soop K."/>
            <person name="Spirin V."/>
            <person name="Szebenyi C."/>
            <person name="Tomsovsky M."/>
            <person name="Tulloss R.E."/>
            <person name="Uehling J."/>
            <person name="Grigoriev I.V."/>
            <person name="Vagvolgyi C."/>
            <person name="Papp T."/>
            <person name="Martin F.M."/>
            <person name="Miettinen O."/>
            <person name="Hibbett D.S."/>
            <person name="Nagy L.G."/>
        </authorList>
    </citation>
    <scope>NUCLEOTIDE SEQUENCE [LARGE SCALE GENOMIC DNA]</scope>
    <source>
        <strain evidence="2 3">OMC1185</strain>
    </source>
</reference>
<sequence length="627" mass="70589">MPSLVQSLDIGIDAAHLHTVPGSQVTFAWAHPHVNTTASPRRIVVETLLGGIQYWKYVPDARREEGVCEEGPWPRMILFNRTIQICHQVQWELFKLHPCLDCFVPKKPRLPEVSLTYPYLPTLSSPEMMLDPVEVIASVDMSAPPTSCISRDVSMASVSARSNSDISMASLRTVTDVSMASLRMGSDISMASQRTKTDVTMLSIRTDASICTVRPRNEDTALPSSPEHGGGAGRYNLAPKRRVQTLRDHESARRRRIETGERLADRPRLRMRPQTTPQQLSFPCRSTQWTAEKALAAYQRTAKSFDRTHPKRQLRWTDVPWPTLLHPVCMSSITWDAVAAFFAEARKRLRLADYHTLLQEARLRRRAQQQLREEVIIVAQAVGEIVAREKWGEIKSRLSGRVKEDMDIRDGTISSPPNGGVIDVIKLQYSPRLYQPKPLSWDAWPAWVATEQWDLSSVATPPLTAADRLEYMETAPQGKKEETNETLDEQRRSNNSNTPSISSASSPTTAFSCSEFSPIWGEPMACSDYGMRSAPEQTPWPTGLFSASLGGERLARSDYAEEFVECRVQAKYGLIGGHISRNESGAREYGVIRPPKHDCRKCREPQDDFGRVLFHVLDSRSTFNFVV</sequence>
<proteinExistence type="predicted"/>
<dbReference type="Proteomes" id="UP000305948">
    <property type="component" value="Unassembled WGS sequence"/>
</dbReference>
<feature type="compositionally biased region" description="Low complexity" evidence="1">
    <location>
        <begin position="493"/>
        <end position="509"/>
    </location>
</feature>
<dbReference type="AlphaFoldDB" id="A0A5C3N690"/>
<feature type="region of interest" description="Disordered" evidence="1">
    <location>
        <begin position="473"/>
        <end position="509"/>
    </location>
</feature>
<feature type="region of interest" description="Disordered" evidence="1">
    <location>
        <begin position="245"/>
        <end position="266"/>
    </location>
</feature>
<name>A0A5C3N690_9AGAM</name>
<feature type="compositionally biased region" description="Basic and acidic residues" evidence="1">
    <location>
        <begin position="478"/>
        <end position="492"/>
    </location>
</feature>
<dbReference type="EMBL" id="ML213508">
    <property type="protein sequence ID" value="TFK52920.1"/>
    <property type="molecule type" value="Genomic_DNA"/>
</dbReference>
<accession>A0A5C3N690</accession>
<organism evidence="2 3">
    <name type="scientific">Heliocybe sulcata</name>
    <dbReference type="NCBI Taxonomy" id="5364"/>
    <lineage>
        <taxon>Eukaryota</taxon>
        <taxon>Fungi</taxon>
        <taxon>Dikarya</taxon>
        <taxon>Basidiomycota</taxon>
        <taxon>Agaricomycotina</taxon>
        <taxon>Agaricomycetes</taxon>
        <taxon>Gloeophyllales</taxon>
        <taxon>Gloeophyllaceae</taxon>
        <taxon>Heliocybe</taxon>
    </lineage>
</organism>
<keyword evidence="3" id="KW-1185">Reference proteome</keyword>
<dbReference type="STRING" id="5364.A0A5C3N690"/>
<evidence type="ECO:0000256" key="1">
    <source>
        <dbReference type="SAM" id="MobiDB-lite"/>
    </source>
</evidence>
<protein>
    <submittedName>
        <fullName evidence="2">Uncharacterized protein</fullName>
    </submittedName>
</protein>
<evidence type="ECO:0000313" key="3">
    <source>
        <dbReference type="Proteomes" id="UP000305948"/>
    </source>
</evidence>